<dbReference type="InterPro" id="IPR011704">
    <property type="entry name" value="ATPase_dyneun-rel_AAA"/>
</dbReference>
<dbReference type="InterPro" id="IPR027417">
    <property type="entry name" value="P-loop_NTPase"/>
</dbReference>
<dbReference type="GO" id="GO:0005524">
    <property type="term" value="F:ATP binding"/>
    <property type="evidence" value="ECO:0007669"/>
    <property type="project" value="InterPro"/>
</dbReference>
<gene>
    <name evidence="2" type="ORF">UFOPK3610_01679</name>
</gene>
<dbReference type="PANTHER" id="PTHR42759">
    <property type="entry name" value="MOXR FAMILY PROTEIN"/>
    <property type="match status" value="1"/>
</dbReference>
<dbReference type="SUPFAM" id="SSF52540">
    <property type="entry name" value="P-loop containing nucleoside triphosphate hydrolases"/>
    <property type="match status" value="1"/>
</dbReference>
<dbReference type="Pfam" id="PF07728">
    <property type="entry name" value="AAA_5"/>
    <property type="match status" value="1"/>
</dbReference>
<dbReference type="EMBL" id="CAFBMR010000098">
    <property type="protein sequence ID" value="CAB4925949.1"/>
    <property type="molecule type" value="Genomic_DNA"/>
</dbReference>
<dbReference type="SMART" id="SM00382">
    <property type="entry name" value="AAA"/>
    <property type="match status" value="1"/>
</dbReference>
<dbReference type="InterPro" id="IPR003593">
    <property type="entry name" value="AAA+_ATPase"/>
</dbReference>
<organism evidence="2">
    <name type="scientific">freshwater metagenome</name>
    <dbReference type="NCBI Taxonomy" id="449393"/>
    <lineage>
        <taxon>unclassified sequences</taxon>
        <taxon>metagenomes</taxon>
        <taxon>ecological metagenomes</taxon>
    </lineage>
</organism>
<dbReference type="CDD" id="cd00009">
    <property type="entry name" value="AAA"/>
    <property type="match status" value="1"/>
</dbReference>
<evidence type="ECO:0000313" key="2">
    <source>
        <dbReference type="EMBL" id="CAB4925949.1"/>
    </source>
</evidence>
<evidence type="ECO:0000259" key="1">
    <source>
        <dbReference type="SMART" id="SM00382"/>
    </source>
</evidence>
<name>A0A6J7I5C9_9ZZZZ</name>
<sequence length="307" mass="33770">MAPSPTSSSASRTDFSLVTSPFDTLTVPALTDQLRAEGYIADRGLATALLLSLKLGKPLLLEGEVGVGKTELAKTLATMLGRDLIRLQCYEGIDIHQAMYEWDYARQMLHIRSLSASGATGLEDDLFSPRFLLERPLLQALKAGDRCVLLIDEIDRADDEFEAFLLELLGDFQATIPEVGTVRADTRPIVILTSNRTRELHDALKRRCLYTWIGFPEPERELAIVQERLPDVGAILATQVVSAVNRLRDMDLEKLPGVAETIDWAQSLSALGADSLTEEAALDTLGAVIKDRDDLDYTSKSIQDVIA</sequence>
<reference evidence="2" key="1">
    <citation type="submission" date="2020-05" db="EMBL/GenBank/DDBJ databases">
        <authorList>
            <person name="Chiriac C."/>
            <person name="Salcher M."/>
            <person name="Ghai R."/>
            <person name="Kavagutti S V."/>
        </authorList>
    </citation>
    <scope>NUCLEOTIDE SEQUENCE</scope>
</reference>
<dbReference type="GO" id="GO:0016887">
    <property type="term" value="F:ATP hydrolysis activity"/>
    <property type="evidence" value="ECO:0007669"/>
    <property type="project" value="InterPro"/>
</dbReference>
<dbReference type="InterPro" id="IPR050764">
    <property type="entry name" value="CbbQ/NirQ/NorQ/GpvN"/>
</dbReference>
<protein>
    <submittedName>
        <fullName evidence="2">Unannotated protein</fullName>
    </submittedName>
</protein>
<dbReference type="PANTHER" id="PTHR42759:SF1">
    <property type="entry name" value="MAGNESIUM-CHELATASE SUBUNIT CHLD"/>
    <property type="match status" value="1"/>
</dbReference>
<accession>A0A6J7I5C9</accession>
<proteinExistence type="predicted"/>
<dbReference type="AlphaFoldDB" id="A0A6J7I5C9"/>
<feature type="domain" description="AAA+ ATPase" evidence="1">
    <location>
        <begin position="55"/>
        <end position="217"/>
    </location>
</feature>
<dbReference type="Gene3D" id="3.40.50.300">
    <property type="entry name" value="P-loop containing nucleotide triphosphate hydrolases"/>
    <property type="match status" value="1"/>
</dbReference>